<reference evidence="2 3" key="1">
    <citation type="submission" date="2023-06" db="EMBL/GenBank/DDBJ databases">
        <title>Roseiconus lacunae JC819 isolated from Gulf of Mannar region, Tamil Nadu.</title>
        <authorList>
            <person name="Pk S."/>
            <person name="Ch S."/>
            <person name="Ch V.R."/>
        </authorList>
    </citation>
    <scope>NUCLEOTIDE SEQUENCE [LARGE SCALE GENOMIC DNA]</scope>
    <source>
        <strain evidence="2 3">JC819</strain>
    </source>
</reference>
<protein>
    <submittedName>
        <fullName evidence="2">Uncharacterized protein</fullName>
    </submittedName>
</protein>
<feature type="transmembrane region" description="Helical" evidence="1">
    <location>
        <begin position="35"/>
        <end position="58"/>
    </location>
</feature>
<keyword evidence="1" id="KW-0812">Transmembrane</keyword>
<name>A0ABT7PH68_9BACT</name>
<gene>
    <name evidence="2" type="ORF">QTN89_10440</name>
</gene>
<organism evidence="2 3">
    <name type="scientific">Roseiconus lacunae</name>
    <dbReference type="NCBI Taxonomy" id="2605694"/>
    <lineage>
        <taxon>Bacteria</taxon>
        <taxon>Pseudomonadati</taxon>
        <taxon>Planctomycetota</taxon>
        <taxon>Planctomycetia</taxon>
        <taxon>Pirellulales</taxon>
        <taxon>Pirellulaceae</taxon>
        <taxon>Roseiconus</taxon>
    </lineage>
</organism>
<accession>A0ABT7PH68</accession>
<evidence type="ECO:0000313" key="3">
    <source>
        <dbReference type="Proteomes" id="UP001239462"/>
    </source>
</evidence>
<dbReference type="RefSeq" id="WP_289163384.1">
    <property type="nucleotide sequence ID" value="NZ_JASZZN010000006.1"/>
</dbReference>
<keyword evidence="1" id="KW-1133">Transmembrane helix</keyword>
<dbReference type="Proteomes" id="UP001239462">
    <property type="component" value="Unassembled WGS sequence"/>
</dbReference>
<evidence type="ECO:0000256" key="1">
    <source>
        <dbReference type="SAM" id="Phobius"/>
    </source>
</evidence>
<dbReference type="EMBL" id="JASZZN010000006">
    <property type="protein sequence ID" value="MDM4015849.1"/>
    <property type="molecule type" value="Genomic_DNA"/>
</dbReference>
<sequence length="59" mass="6201">MSYAITLAIAALVGLLIYLGRQVRHGGPDESTAAALWLLLTFVGCAIAVVAGILYRIIT</sequence>
<evidence type="ECO:0000313" key="2">
    <source>
        <dbReference type="EMBL" id="MDM4015849.1"/>
    </source>
</evidence>
<keyword evidence="3" id="KW-1185">Reference proteome</keyword>
<keyword evidence="1" id="KW-0472">Membrane</keyword>
<comment type="caution">
    <text evidence="2">The sequence shown here is derived from an EMBL/GenBank/DDBJ whole genome shotgun (WGS) entry which is preliminary data.</text>
</comment>
<proteinExistence type="predicted"/>